<feature type="region of interest" description="Disordered" evidence="1">
    <location>
        <begin position="149"/>
        <end position="174"/>
    </location>
</feature>
<organism evidence="2 3">
    <name type="scientific">Leptidea sinapis</name>
    <dbReference type="NCBI Taxonomy" id="189913"/>
    <lineage>
        <taxon>Eukaryota</taxon>
        <taxon>Metazoa</taxon>
        <taxon>Ecdysozoa</taxon>
        <taxon>Arthropoda</taxon>
        <taxon>Hexapoda</taxon>
        <taxon>Insecta</taxon>
        <taxon>Pterygota</taxon>
        <taxon>Neoptera</taxon>
        <taxon>Endopterygota</taxon>
        <taxon>Lepidoptera</taxon>
        <taxon>Glossata</taxon>
        <taxon>Ditrysia</taxon>
        <taxon>Papilionoidea</taxon>
        <taxon>Pieridae</taxon>
        <taxon>Dismorphiinae</taxon>
        <taxon>Leptidea</taxon>
    </lineage>
</organism>
<reference evidence="2 3" key="1">
    <citation type="submission" date="2017-07" db="EMBL/GenBank/DDBJ databases">
        <authorList>
            <person name="Talla V."/>
            <person name="Backstrom N."/>
        </authorList>
    </citation>
    <scope>NUCLEOTIDE SEQUENCE [LARGE SCALE GENOMIC DNA]</scope>
</reference>
<dbReference type="Proteomes" id="UP000324832">
    <property type="component" value="Unassembled WGS sequence"/>
</dbReference>
<name>A0A5E4Q7T1_9NEOP</name>
<sequence length="204" mass="23649">MPKALKSDARNVIFQVVNYMKEEKRLQAPIISFDKLYERVAAAIGVGERFVRKLVKEKEQADETGTKISTPGKKRKRTKGRIEVDNFDLGVIRRKIHEFYSMRKEIPTLAKLLNVLQEDIDFKGSRETLRKILTKIGFRYKKSKSNQKVLIERSDSESESSDSDDDEMTYELNNSGDIRIPGISPLENTRHTFYVNDHNYCIKS</sequence>
<dbReference type="AlphaFoldDB" id="A0A5E4Q7T1"/>
<keyword evidence="3" id="KW-1185">Reference proteome</keyword>
<proteinExistence type="predicted"/>
<dbReference type="EMBL" id="FZQP02001959">
    <property type="protein sequence ID" value="VVC94348.1"/>
    <property type="molecule type" value="Genomic_DNA"/>
</dbReference>
<feature type="compositionally biased region" description="Acidic residues" evidence="1">
    <location>
        <begin position="157"/>
        <end position="169"/>
    </location>
</feature>
<accession>A0A5E4Q7T1</accession>
<evidence type="ECO:0000256" key="1">
    <source>
        <dbReference type="SAM" id="MobiDB-lite"/>
    </source>
</evidence>
<gene>
    <name evidence="2" type="ORF">LSINAPIS_LOCUS6321</name>
</gene>
<evidence type="ECO:0000313" key="2">
    <source>
        <dbReference type="EMBL" id="VVC94348.1"/>
    </source>
</evidence>
<evidence type="ECO:0000313" key="3">
    <source>
        <dbReference type="Proteomes" id="UP000324832"/>
    </source>
</evidence>
<protein>
    <submittedName>
        <fullName evidence="2">Uncharacterized protein</fullName>
    </submittedName>
</protein>